<dbReference type="AlphaFoldDB" id="A0A8R1W0X2"/>
<keyword evidence="8 11" id="KW-0256">Endoplasmic reticulum</keyword>
<evidence type="ECO:0000313" key="12">
    <source>
        <dbReference type="EnsemblMetazoa" id="XP_001947389.1"/>
    </source>
</evidence>
<feature type="transmembrane region" description="Helical" evidence="11">
    <location>
        <begin position="234"/>
        <end position="255"/>
    </location>
</feature>
<evidence type="ECO:0000256" key="5">
    <source>
        <dbReference type="ARBA" id="ARBA00022676"/>
    </source>
</evidence>
<name>A0A8R1W0X2_ACYPI</name>
<comment type="pathway">
    <text evidence="2 11">Glycolipid biosynthesis; glycosylphosphatidylinositol-anchor biosynthesis.</text>
</comment>
<evidence type="ECO:0000256" key="10">
    <source>
        <dbReference type="ARBA" id="ARBA00023136"/>
    </source>
</evidence>
<keyword evidence="6 11" id="KW-0808">Transferase</keyword>
<evidence type="ECO:0000313" key="13">
    <source>
        <dbReference type="Proteomes" id="UP000007819"/>
    </source>
</evidence>
<evidence type="ECO:0000256" key="9">
    <source>
        <dbReference type="ARBA" id="ARBA00022989"/>
    </source>
</evidence>
<feature type="transmembrane region" description="Helical" evidence="11">
    <location>
        <begin position="360"/>
        <end position="381"/>
    </location>
</feature>
<dbReference type="Pfam" id="PF04188">
    <property type="entry name" value="Mannosyl_trans2"/>
    <property type="match status" value="1"/>
</dbReference>
<accession>A0A8R1W0X2</accession>
<keyword evidence="9 11" id="KW-1133">Transmembrane helix</keyword>
<feature type="transmembrane region" description="Helical" evidence="11">
    <location>
        <begin position="154"/>
        <end position="176"/>
    </location>
</feature>
<dbReference type="Proteomes" id="UP000007819">
    <property type="component" value="Chromosome A1"/>
</dbReference>
<keyword evidence="5 11" id="KW-0328">Glycosyltransferase</keyword>
<dbReference type="KEGG" id="api:100167190"/>
<dbReference type="PANTHER" id="PTHR12468:SF2">
    <property type="entry name" value="GPI MANNOSYLTRANSFERASE 2"/>
    <property type="match status" value="1"/>
</dbReference>
<dbReference type="RefSeq" id="XP_008189978.1">
    <property type="nucleotide sequence ID" value="XM_008191756.2"/>
</dbReference>
<evidence type="ECO:0000256" key="3">
    <source>
        <dbReference type="ARBA" id="ARBA00008698"/>
    </source>
</evidence>
<feature type="transmembrane region" description="Helical" evidence="11">
    <location>
        <begin position="121"/>
        <end position="142"/>
    </location>
</feature>
<dbReference type="GO" id="GO:0006506">
    <property type="term" value="P:GPI anchor biosynthetic process"/>
    <property type="evidence" value="ECO:0007669"/>
    <property type="project" value="UniProtKB-KW"/>
</dbReference>
<reference evidence="13" key="1">
    <citation type="submission" date="2010-06" db="EMBL/GenBank/DDBJ databases">
        <authorList>
            <person name="Jiang H."/>
            <person name="Abraham K."/>
            <person name="Ali S."/>
            <person name="Alsbrooks S.L."/>
            <person name="Anim B.N."/>
            <person name="Anosike U.S."/>
            <person name="Attaway T."/>
            <person name="Bandaranaike D.P."/>
            <person name="Battles P.K."/>
            <person name="Bell S.N."/>
            <person name="Bell A.V."/>
            <person name="Beltran B."/>
            <person name="Bickham C."/>
            <person name="Bustamante Y."/>
            <person name="Caleb T."/>
            <person name="Canada A."/>
            <person name="Cardenas V."/>
            <person name="Carter K."/>
            <person name="Chacko J."/>
            <person name="Chandrabose M.N."/>
            <person name="Chavez D."/>
            <person name="Chavez A."/>
            <person name="Chen L."/>
            <person name="Chu H.-S."/>
            <person name="Claassen K.J."/>
            <person name="Cockrell R."/>
            <person name="Collins M."/>
            <person name="Cooper J.A."/>
            <person name="Cree A."/>
            <person name="Curry S.M."/>
            <person name="Da Y."/>
            <person name="Dao M.D."/>
            <person name="Das B."/>
            <person name="Davila M.-L."/>
            <person name="Davy-Carroll L."/>
            <person name="Denson S."/>
            <person name="Dinh H."/>
            <person name="Ebong V.E."/>
            <person name="Edwards J.R."/>
            <person name="Egan A."/>
            <person name="El-Daye J."/>
            <person name="Escobedo L."/>
            <person name="Fernandez S."/>
            <person name="Fernando P.R."/>
            <person name="Flagg N."/>
            <person name="Forbes L.D."/>
            <person name="Fowler R.G."/>
            <person name="Fu Q."/>
            <person name="Gabisi R.A."/>
            <person name="Ganer J."/>
            <person name="Garbino Pronczuk A."/>
            <person name="Garcia R.M."/>
            <person name="Garner T."/>
            <person name="Garrett T.E."/>
            <person name="Gonzalez D.A."/>
            <person name="Hamid H."/>
            <person name="Hawkins E.S."/>
            <person name="Hirani K."/>
            <person name="Hogues M.E."/>
            <person name="Hollins B."/>
            <person name="Hsiao C.-H."/>
            <person name="Jabil R."/>
            <person name="James M.L."/>
            <person name="Jhangiani S.N."/>
            <person name="Johnson B."/>
            <person name="Johnson Q."/>
            <person name="Joshi V."/>
            <person name="Kalu J.B."/>
            <person name="Kam C."/>
            <person name="Kashfia A."/>
            <person name="Keebler J."/>
            <person name="Kisamo H."/>
            <person name="Kovar C.L."/>
            <person name="Lago L.A."/>
            <person name="Lai C.-Y."/>
            <person name="Laidlaw J."/>
            <person name="Lara F."/>
            <person name="Le T.-K."/>
            <person name="Lee S.L."/>
            <person name="Legall F.H."/>
            <person name="Lemon S.J."/>
            <person name="Lewis L.R."/>
            <person name="Li B."/>
            <person name="Liu Y."/>
            <person name="Liu Y.-S."/>
            <person name="Lopez J."/>
            <person name="Lozado R.J."/>
            <person name="Lu J."/>
            <person name="Madu R.C."/>
            <person name="Maheshwari M."/>
            <person name="Maheshwari R."/>
            <person name="Malloy K."/>
            <person name="Martinez E."/>
            <person name="Mathew T."/>
            <person name="Mercado I.C."/>
            <person name="Mercado C."/>
            <person name="Meyer B."/>
            <person name="Montgomery K."/>
            <person name="Morgan M.B."/>
            <person name="Munidasa M."/>
            <person name="Nazareth L.V."/>
            <person name="Nelson J."/>
            <person name="Ng B.M."/>
            <person name="Nguyen N.B."/>
            <person name="Nguyen P.Q."/>
            <person name="Nguyen T."/>
            <person name="Obregon M."/>
            <person name="Okwuonu G.O."/>
            <person name="Onwere C.G."/>
            <person name="Orozco G."/>
            <person name="Parra A."/>
            <person name="Patel S."/>
            <person name="Patil S."/>
            <person name="Perez A."/>
            <person name="Perez Y."/>
            <person name="Pham C."/>
            <person name="Primus E.L."/>
            <person name="Pu L.-L."/>
            <person name="Puazo M."/>
            <person name="Qin X."/>
            <person name="Quiroz J.B."/>
            <person name="Reese J."/>
            <person name="Richards S."/>
            <person name="Rives C.M."/>
            <person name="Robberts R."/>
            <person name="Ruiz S.J."/>
            <person name="Ruiz M.J."/>
            <person name="Santibanez J."/>
            <person name="Schneider B.W."/>
            <person name="Sisson I."/>
            <person name="Smith M."/>
            <person name="Sodergren E."/>
            <person name="Song X.-Z."/>
            <person name="Song B.B."/>
            <person name="Summersgill H."/>
            <person name="Thelus R."/>
            <person name="Thornton R.D."/>
            <person name="Trejos Z.Y."/>
            <person name="Usmani K."/>
            <person name="Vattathil S."/>
            <person name="Villasana D."/>
            <person name="Walker D.L."/>
            <person name="Wang S."/>
            <person name="Wang K."/>
            <person name="White C.S."/>
            <person name="Williams A.C."/>
            <person name="Williamson J."/>
            <person name="Wilson K."/>
            <person name="Woghiren I.O."/>
            <person name="Woodworth J.R."/>
            <person name="Worley K.C."/>
            <person name="Wright R.A."/>
            <person name="Wu W."/>
            <person name="Young L."/>
            <person name="Zhang L."/>
            <person name="Zhang J."/>
            <person name="Zhu Y."/>
            <person name="Muzny D.M."/>
            <person name="Weinstock G."/>
            <person name="Gibbs R.A."/>
        </authorList>
    </citation>
    <scope>NUCLEOTIDE SEQUENCE [LARGE SCALE GENOMIC DNA]</scope>
    <source>
        <strain evidence="13">LSR1</strain>
    </source>
</reference>
<evidence type="ECO:0000256" key="7">
    <source>
        <dbReference type="ARBA" id="ARBA00022692"/>
    </source>
</evidence>
<dbReference type="OMA" id="GALFIWC"/>
<dbReference type="RefSeq" id="XP_001947389.1">
    <property type="nucleotide sequence ID" value="XM_001947354.4"/>
</dbReference>
<evidence type="ECO:0000256" key="2">
    <source>
        <dbReference type="ARBA" id="ARBA00004687"/>
    </source>
</evidence>
<dbReference type="GO" id="GO:0004376">
    <property type="term" value="F:GPI mannosyltransferase activity"/>
    <property type="evidence" value="ECO:0007669"/>
    <property type="project" value="InterPro"/>
</dbReference>
<feature type="transmembrane region" description="Helical" evidence="11">
    <location>
        <begin position="321"/>
        <end position="339"/>
    </location>
</feature>
<dbReference type="OrthoDB" id="10252502at2759"/>
<evidence type="ECO:0000256" key="4">
    <source>
        <dbReference type="ARBA" id="ARBA00022502"/>
    </source>
</evidence>
<keyword evidence="7 11" id="KW-0812">Transmembrane</keyword>
<keyword evidence="4 11" id="KW-0337">GPI-anchor biosynthesis</keyword>
<feature type="transmembrane region" description="Helical" evidence="11">
    <location>
        <begin position="424"/>
        <end position="443"/>
    </location>
</feature>
<proteinExistence type="inferred from homology"/>
<keyword evidence="10 11" id="KW-0472">Membrane</keyword>
<comment type="subcellular location">
    <subcellularLocation>
        <location evidence="1 11">Endoplasmic reticulum membrane</location>
        <topology evidence="1 11">Multi-pass membrane protein</topology>
    </subcellularLocation>
</comment>
<feature type="transmembrane region" description="Helical" evidence="11">
    <location>
        <begin position="20"/>
        <end position="38"/>
    </location>
</feature>
<organism evidence="12 13">
    <name type="scientific">Acyrthosiphon pisum</name>
    <name type="common">Pea aphid</name>
    <dbReference type="NCBI Taxonomy" id="7029"/>
    <lineage>
        <taxon>Eukaryota</taxon>
        <taxon>Metazoa</taxon>
        <taxon>Ecdysozoa</taxon>
        <taxon>Arthropoda</taxon>
        <taxon>Hexapoda</taxon>
        <taxon>Insecta</taxon>
        <taxon>Pterygota</taxon>
        <taxon>Neoptera</taxon>
        <taxon>Paraneoptera</taxon>
        <taxon>Hemiptera</taxon>
        <taxon>Sternorrhyncha</taxon>
        <taxon>Aphidomorpha</taxon>
        <taxon>Aphidoidea</taxon>
        <taxon>Aphididae</taxon>
        <taxon>Macrosiphini</taxon>
        <taxon>Acyrthosiphon</taxon>
    </lineage>
</organism>
<dbReference type="GeneID" id="100167190"/>
<evidence type="ECO:0000256" key="8">
    <source>
        <dbReference type="ARBA" id="ARBA00022824"/>
    </source>
</evidence>
<dbReference type="PANTHER" id="PTHR12468">
    <property type="entry name" value="GPI MANNOSYLTRANSFERASE 2"/>
    <property type="match status" value="1"/>
</dbReference>
<protein>
    <recommendedName>
        <fullName evidence="11">GPI mannosyltransferase 2</fullName>
        <ecNumber evidence="11">2.4.1.-</ecNumber>
    </recommendedName>
</protein>
<dbReference type="GO" id="GO:0005789">
    <property type="term" value="C:endoplasmic reticulum membrane"/>
    <property type="evidence" value="ECO:0007669"/>
    <property type="project" value="UniProtKB-SubCell"/>
</dbReference>
<comment type="similarity">
    <text evidence="3 11">Belongs to the PIGV family.</text>
</comment>
<keyword evidence="13" id="KW-1185">Reference proteome</keyword>
<dbReference type="GO" id="GO:0031501">
    <property type="term" value="C:mannosyltransferase complex"/>
    <property type="evidence" value="ECO:0007669"/>
    <property type="project" value="TreeGrafter"/>
</dbReference>
<dbReference type="EnsemblMetazoa" id="XM_008191756.3">
    <property type="protein sequence ID" value="XP_008189978.1"/>
    <property type="gene ID" value="LOC100167190"/>
</dbReference>
<evidence type="ECO:0000256" key="11">
    <source>
        <dbReference type="RuleBase" id="RU363112"/>
    </source>
</evidence>
<dbReference type="EC" id="2.4.1.-" evidence="11"/>
<sequence>MSDKKLKGLRRDPALYRSKVWRLAAYSRLSIVVLQYVFNALIPDHKAQGVFISPGLHDKDDTSIGRTVTHILGGFLRWDAQYFHHIYQYGYTYENTLAFFPLYPNVLRLLTAIFPGHPNTMFLIAGVFLNNIVFVFTALVLFNLTLRIHKNTEMAYNSTVLFCFNPASVFFSAPYSESLFAFTTFYGMYHNACESIWKSSLFFGFSVLNRSNGLLNVGFLLYTIVESVVKKRKISFKCLIGVCFVFACFCLFQLYGYNKFCTLQEHTLDPKVINYAITNNLITPNNISVPMWCGKRLPYSYVQEKYWKNMGFLSYFKFKQIPNFLLALPCVFLLLNFGFEYFRNNNIIYLGLRNRDKSDFVYVVHSTFLTIFCLFCIHVQVTTRMLASSSPVFYWACANYYKCPLNFNKITYSRITYDFKSKFVTLYFFTYFIVGTAFFVNFLPFT</sequence>
<evidence type="ECO:0000256" key="6">
    <source>
        <dbReference type="ARBA" id="ARBA00022679"/>
    </source>
</evidence>
<dbReference type="GO" id="GO:0000009">
    <property type="term" value="F:alpha-1,6-mannosyltransferase activity"/>
    <property type="evidence" value="ECO:0007669"/>
    <property type="project" value="InterPro"/>
</dbReference>
<reference evidence="12" key="2">
    <citation type="submission" date="2022-06" db="UniProtKB">
        <authorList>
            <consortium name="EnsemblMetazoa"/>
        </authorList>
    </citation>
    <scope>IDENTIFICATION</scope>
</reference>
<evidence type="ECO:0000256" key="1">
    <source>
        <dbReference type="ARBA" id="ARBA00004477"/>
    </source>
</evidence>
<dbReference type="EnsemblMetazoa" id="XM_001947354.5">
    <property type="protein sequence ID" value="XP_001947389.1"/>
    <property type="gene ID" value="LOC100167190"/>
</dbReference>
<comment type="function">
    <text evidence="11">Mannosyltransferase involved in glycosylphosphatidylinositol-anchor biosynthesis.</text>
</comment>
<dbReference type="InterPro" id="IPR007315">
    <property type="entry name" value="PIG-V/Gpi18"/>
</dbReference>
<feature type="transmembrane region" description="Helical" evidence="11">
    <location>
        <begin position="196"/>
        <end position="222"/>
    </location>
</feature>
<dbReference type="CTD" id="19835383"/>